<evidence type="ECO:0000256" key="10">
    <source>
        <dbReference type="SAM" id="MobiDB-lite"/>
    </source>
</evidence>
<protein>
    <submittedName>
        <fullName evidence="12">TonB family protein</fullName>
    </submittedName>
</protein>
<gene>
    <name evidence="12" type="ORF">E4634_05855</name>
</gene>
<feature type="compositionally biased region" description="Low complexity" evidence="10">
    <location>
        <begin position="297"/>
        <end position="330"/>
    </location>
</feature>
<keyword evidence="6" id="KW-0812">Transmembrane</keyword>
<reference evidence="12 13" key="1">
    <citation type="submission" date="2019-04" db="EMBL/GenBank/DDBJ databases">
        <title>Taxonomy of novel Haliea sp. from mangrove soil of West Coast of India.</title>
        <authorList>
            <person name="Verma A."/>
            <person name="Kumar P."/>
            <person name="Krishnamurthi S."/>
        </authorList>
    </citation>
    <scope>NUCLEOTIDE SEQUENCE [LARGE SCALE GENOMIC DNA]</scope>
    <source>
        <strain evidence="12 13">SAOS-164</strain>
    </source>
</reference>
<evidence type="ECO:0000256" key="1">
    <source>
        <dbReference type="ARBA" id="ARBA00004383"/>
    </source>
</evidence>
<evidence type="ECO:0000256" key="4">
    <source>
        <dbReference type="ARBA" id="ARBA00022475"/>
    </source>
</evidence>
<accession>A0A4Z0M4V2</accession>
<keyword evidence="8" id="KW-1133">Transmembrane helix</keyword>
<dbReference type="InterPro" id="IPR051045">
    <property type="entry name" value="TonB-dependent_transducer"/>
</dbReference>
<dbReference type="EMBL" id="SRLE01000005">
    <property type="protein sequence ID" value="TGD74723.1"/>
    <property type="molecule type" value="Genomic_DNA"/>
</dbReference>
<keyword evidence="3" id="KW-0813">Transport</keyword>
<dbReference type="InterPro" id="IPR006260">
    <property type="entry name" value="TonB/TolA_C"/>
</dbReference>
<evidence type="ECO:0000313" key="13">
    <source>
        <dbReference type="Proteomes" id="UP000298050"/>
    </source>
</evidence>
<keyword evidence="9" id="KW-0472">Membrane</keyword>
<evidence type="ECO:0000256" key="9">
    <source>
        <dbReference type="ARBA" id="ARBA00023136"/>
    </source>
</evidence>
<dbReference type="GO" id="GO:0015031">
    <property type="term" value="P:protein transport"/>
    <property type="evidence" value="ECO:0007669"/>
    <property type="project" value="UniProtKB-KW"/>
</dbReference>
<comment type="subcellular location">
    <subcellularLocation>
        <location evidence="1">Cell inner membrane</location>
        <topology evidence="1">Single-pass membrane protein</topology>
        <orientation evidence="1">Periplasmic side</orientation>
    </subcellularLocation>
</comment>
<feature type="region of interest" description="Disordered" evidence="10">
    <location>
        <begin position="271"/>
        <end position="330"/>
    </location>
</feature>
<comment type="similarity">
    <text evidence="2">Belongs to the TonB family.</text>
</comment>
<evidence type="ECO:0000256" key="7">
    <source>
        <dbReference type="ARBA" id="ARBA00022927"/>
    </source>
</evidence>
<evidence type="ECO:0000256" key="3">
    <source>
        <dbReference type="ARBA" id="ARBA00022448"/>
    </source>
</evidence>
<feature type="compositionally biased region" description="Low complexity" evidence="10">
    <location>
        <begin position="348"/>
        <end position="380"/>
    </location>
</feature>
<dbReference type="SUPFAM" id="SSF74653">
    <property type="entry name" value="TolA/TonB C-terminal domain"/>
    <property type="match status" value="1"/>
</dbReference>
<feature type="domain" description="TonB C-terminal" evidence="11">
    <location>
        <begin position="442"/>
        <end position="540"/>
    </location>
</feature>
<dbReference type="PANTHER" id="PTHR33446:SF13">
    <property type="entry name" value="TONB PROTEIN"/>
    <property type="match status" value="1"/>
</dbReference>
<comment type="caution">
    <text evidence="12">The sequence shown here is derived from an EMBL/GenBank/DDBJ whole genome shotgun (WGS) entry which is preliminary data.</text>
</comment>
<dbReference type="NCBIfam" id="TIGR01352">
    <property type="entry name" value="tonB_Cterm"/>
    <property type="match status" value="1"/>
</dbReference>
<dbReference type="Proteomes" id="UP000298050">
    <property type="component" value="Unassembled WGS sequence"/>
</dbReference>
<feature type="compositionally biased region" description="Low complexity" evidence="10">
    <location>
        <begin position="393"/>
        <end position="417"/>
    </location>
</feature>
<evidence type="ECO:0000259" key="11">
    <source>
        <dbReference type="PROSITE" id="PS52015"/>
    </source>
</evidence>
<dbReference type="Gene3D" id="3.30.1150.10">
    <property type="match status" value="1"/>
</dbReference>
<organism evidence="12 13">
    <name type="scientific">Mangrovimicrobium sediminis</name>
    <dbReference type="NCBI Taxonomy" id="2562682"/>
    <lineage>
        <taxon>Bacteria</taxon>
        <taxon>Pseudomonadati</taxon>
        <taxon>Pseudomonadota</taxon>
        <taxon>Gammaproteobacteria</taxon>
        <taxon>Cellvibrionales</taxon>
        <taxon>Halieaceae</taxon>
        <taxon>Mangrovimicrobium</taxon>
    </lineage>
</organism>
<evidence type="ECO:0000256" key="8">
    <source>
        <dbReference type="ARBA" id="ARBA00022989"/>
    </source>
</evidence>
<dbReference type="AlphaFoldDB" id="A0A4Z0M4V2"/>
<sequence length="540" mass="56072">MAPATRTPPPIIRTIQLIAYSPLTDTPGASLAGEALRYWRAITHVQLRCSCQRYGTYSTMTLKGKILRALFLALIPLSLSLPTAAEDDSLAGLAIHIDTARDIYIAGLYTGDGATGPDLASLAPPVTLEYRLAIRRLSARGFFGTLLLQAELGAGARAPDAVVDSLARMRNAMQGFLVQGDSFTARLNVDGSTVYSLDGTELLSAADAATFEFLAQGWLGDNASTLLRDPLLAGDIDPALRERYEALQPPAGREAEVAGWAAPSAAPATTAVAAAKPVEKKSAPQPPAEKAKPKAAPPAASDSAVTAAAKAPDVPAQKADVAAPAPAKAEAEPVEQVAVAVAETQDTPNAPEQEEAAPAPVAQAPEPTAAKENAVAQAQARDTKASAPEVDDTPAASPAVADAQPAESPAAETAATAAQTVATADAASGAVDDREYQLSLQRYMRQTLGSVFRELQYPSRARQRGLQGQVEVLAKVRASGELLEVQIGTSSTIRALDSAAVRAVEKAAPFPALDAVAREEFGGEPGDAYLIPIPVTFRLN</sequence>
<evidence type="ECO:0000256" key="2">
    <source>
        <dbReference type="ARBA" id="ARBA00006555"/>
    </source>
</evidence>
<dbReference type="GO" id="GO:0055085">
    <property type="term" value="P:transmembrane transport"/>
    <property type="evidence" value="ECO:0007669"/>
    <property type="project" value="InterPro"/>
</dbReference>
<feature type="region of interest" description="Disordered" evidence="10">
    <location>
        <begin position="348"/>
        <end position="417"/>
    </location>
</feature>
<dbReference type="Pfam" id="PF03544">
    <property type="entry name" value="TonB_C"/>
    <property type="match status" value="1"/>
</dbReference>
<dbReference type="PROSITE" id="PS52015">
    <property type="entry name" value="TONB_CTD"/>
    <property type="match status" value="1"/>
</dbReference>
<evidence type="ECO:0000313" key="12">
    <source>
        <dbReference type="EMBL" id="TGD74723.1"/>
    </source>
</evidence>
<keyword evidence="4" id="KW-1003">Cell membrane</keyword>
<dbReference type="PANTHER" id="PTHR33446">
    <property type="entry name" value="PROTEIN TONB-RELATED"/>
    <property type="match status" value="1"/>
</dbReference>
<evidence type="ECO:0000256" key="5">
    <source>
        <dbReference type="ARBA" id="ARBA00022519"/>
    </source>
</evidence>
<keyword evidence="5" id="KW-0997">Cell inner membrane</keyword>
<dbReference type="OrthoDB" id="5733389at2"/>
<proteinExistence type="inferred from homology"/>
<dbReference type="GO" id="GO:0005886">
    <property type="term" value="C:plasma membrane"/>
    <property type="evidence" value="ECO:0007669"/>
    <property type="project" value="UniProtKB-SubCell"/>
</dbReference>
<evidence type="ECO:0000256" key="6">
    <source>
        <dbReference type="ARBA" id="ARBA00022692"/>
    </source>
</evidence>
<keyword evidence="13" id="KW-1185">Reference proteome</keyword>
<name>A0A4Z0M4V2_9GAMM</name>
<keyword evidence="7" id="KW-0653">Protein transport</keyword>
<dbReference type="InterPro" id="IPR037682">
    <property type="entry name" value="TonB_C"/>
</dbReference>